<keyword evidence="2" id="KW-1185">Reference proteome</keyword>
<proteinExistence type="predicted"/>
<name>A0ACD3Z3T2_FUSSC</name>
<dbReference type="Proteomes" id="UP000830768">
    <property type="component" value="Chromosome 5"/>
</dbReference>
<sequence>MSQQQTRLVAQVQDTQPEREYEYQPLPSGRFARYLTLEPASSDTDPLVCNLYAAKLNEFPPFEAISYVWGVPVKDRLISCNGQATRITANLFDALRQVRFGNKPRTLWADSICINQADTQECGHQVSLMGQIYKQSSCTLICLGASAHAHAPIVAELVADVDSMIQRVFGRADFSWAPNSFPLADEDEPLLSHRGWESFGILLQQPWFRRGWVVQEAALGQSTVVLWADTTINWLKIVRAYIWCTRRALRLPEIQELWMSDVHLDGFHTRRNREAVTFRPSGAVEPLTLVQILDCARWLGVSDPRDRIYAFLGLLNADELLPIFQPSYEVPCIQVYRDFACEYLRRSQDLDILHFVHNDESTLEGALASWVPRWDMSLYSSYTGSINNYSPLSRRIMPQTSSSRITVSQDQATLGLRTMLIDTVAFTGPKFDKNSTTAEDVASLWESVSTMSGPLPYSCSPLLAFVTIFRCGVYRGRLNEWKVLQSAYMQLLQRELSHGDASYGSAEKFHTLRMEDVHNKRFIKTHRGYYGLAPKAVQEGDVCCIIFGTRSLFILRKTDQSGRYKLVGSVLILGKELDHNGYPMVLGDEDCEDWAEWGLDEEDIFLC</sequence>
<reference evidence="1" key="1">
    <citation type="submission" date="2021-11" db="EMBL/GenBank/DDBJ databases">
        <title>Fusarium solani-melongenae Genome sequencing and assembly.</title>
        <authorList>
            <person name="Xie S."/>
            <person name="Huang L."/>
            <person name="Zhang X."/>
        </authorList>
    </citation>
    <scope>NUCLEOTIDE SEQUENCE</scope>
    <source>
        <strain evidence="1">CRI 24-3</strain>
    </source>
</reference>
<organism evidence="1 2">
    <name type="scientific">Fusarium solani subsp. cucurbitae</name>
    <name type="common">Neocosmosporum cucurbitae</name>
    <dbReference type="NCBI Taxonomy" id="2747967"/>
    <lineage>
        <taxon>Eukaryota</taxon>
        <taxon>Fungi</taxon>
        <taxon>Dikarya</taxon>
        <taxon>Ascomycota</taxon>
        <taxon>Pezizomycotina</taxon>
        <taxon>Sordariomycetes</taxon>
        <taxon>Hypocreomycetidae</taxon>
        <taxon>Hypocreales</taxon>
        <taxon>Nectriaceae</taxon>
        <taxon>Fusarium</taxon>
        <taxon>Fusarium solani species complex</taxon>
    </lineage>
</organism>
<dbReference type="EMBL" id="CP090034">
    <property type="protein sequence ID" value="UPK95894.1"/>
    <property type="molecule type" value="Genomic_DNA"/>
</dbReference>
<accession>A0ACD3Z3T2</accession>
<protein>
    <submittedName>
        <fullName evidence="1">Uncharacterized protein</fullName>
    </submittedName>
</protein>
<evidence type="ECO:0000313" key="2">
    <source>
        <dbReference type="Proteomes" id="UP000830768"/>
    </source>
</evidence>
<evidence type="ECO:0000313" key="1">
    <source>
        <dbReference type="EMBL" id="UPK95894.1"/>
    </source>
</evidence>
<gene>
    <name evidence="1" type="ORF">LCI18_006829</name>
</gene>